<organism evidence="1 2">
    <name type="scientific">Cladophialophora chaetospira</name>
    <dbReference type="NCBI Taxonomy" id="386627"/>
    <lineage>
        <taxon>Eukaryota</taxon>
        <taxon>Fungi</taxon>
        <taxon>Dikarya</taxon>
        <taxon>Ascomycota</taxon>
        <taxon>Pezizomycotina</taxon>
        <taxon>Eurotiomycetes</taxon>
        <taxon>Chaetothyriomycetidae</taxon>
        <taxon>Chaetothyriales</taxon>
        <taxon>Herpotrichiellaceae</taxon>
        <taxon>Cladophialophora</taxon>
    </lineage>
</organism>
<dbReference type="Gene3D" id="3.30.710.10">
    <property type="entry name" value="Potassium Channel Kv1.1, Chain A"/>
    <property type="match status" value="1"/>
</dbReference>
<proteinExistence type="predicted"/>
<dbReference type="InterPro" id="IPR011333">
    <property type="entry name" value="SKP1/BTB/POZ_sf"/>
</dbReference>
<keyword evidence="2" id="KW-1185">Reference proteome</keyword>
<protein>
    <recommendedName>
        <fullName evidence="3">BTB domain-containing protein</fullName>
    </recommendedName>
</protein>
<reference evidence="1" key="1">
    <citation type="submission" date="2022-10" db="EMBL/GenBank/DDBJ databases">
        <title>Culturing micro-colonial fungi from biological soil crusts in the Mojave desert and describing Neophaeococcomyces mojavensis, and introducing the new genera and species Taxawa tesnikishii.</title>
        <authorList>
            <person name="Kurbessoian T."/>
            <person name="Stajich J.E."/>
        </authorList>
    </citation>
    <scope>NUCLEOTIDE SEQUENCE</scope>
    <source>
        <strain evidence="1">TK_41</strain>
    </source>
</reference>
<evidence type="ECO:0000313" key="1">
    <source>
        <dbReference type="EMBL" id="KAJ9616576.1"/>
    </source>
</evidence>
<dbReference type="Proteomes" id="UP001172673">
    <property type="component" value="Unassembled WGS sequence"/>
</dbReference>
<dbReference type="EMBL" id="JAPDRK010000001">
    <property type="protein sequence ID" value="KAJ9616576.1"/>
    <property type="molecule type" value="Genomic_DNA"/>
</dbReference>
<name>A0AA38XNH7_9EURO</name>
<accession>A0AA38XNH7</accession>
<dbReference type="AlphaFoldDB" id="A0AA38XNH7"/>
<comment type="caution">
    <text evidence="1">The sequence shown here is derived from an EMBL/GenBank/DDBJ whole genome shotgun (WGS) entry which is preliminary data.</text>
</comment>
<gene>
    <name evidence="1" type="ORF">H2200_000295</name>
</gene>
<sequence length="249" mass="27833">MARPAILDPELFAESPMVAILVTSNGNVNADNSLRRTFYVHKCLIENESRCIAKKLDKAAEHSDRILIKVDVAPVYFKCFVVWAYSGEVEDGPITYGIEHLWGLASHLDAPSFKNYLIDKCKLLSPSVQLSVLDGLTARGTDDDPKLWDYILETLAFTIAKDGWVNFIKEAHDEWEDFMRSPDSLQILKAVTLSELMAKLQIAREFPRDDLVDQVKTFAIGTTIVSTMKNGCVSKTCHTTESNASCDLV</sequence>
<evidence type="ECO:0008006" key="3">
    <source>
        <dbReference type="Google" id="ProtNLM"/>
    </source>
</evidence>
<evidence type="ECO:0000313" key="2">
    <source>
        <dbReference type="Proteomes" id="UP001172673"/>
    </source>
</evidence>